<dbReference type="InterPro" id="IPR029010">
    <property type="entry name" value="ThuA-like"/>
</dbReference>
<evidence type="ECO:0000313" key="3">
    <source>
        <dbReference type="EMBL" id="MCQ3831030.1"/>
    </source>
</evidence>
<dbReference type="InterPro" id="IPR029062">
    <property type="entry name" value="Class_I_gatase-like"/>
</dbReference>
<dbReference type="Proteomes" id="UP001205566">
    <property type="component" value="Unassembled WGS sequence"/>
</dbReference>
<feature type="chain" id="PRO_5046546438" evidence="1">
    <location>
        <begin position="24"/>
        <end position="257"/>
    </location>
</feature>
<protein>
    <submittedName>
        <fullName evidence="3">ThuA domain-containing protein</fullName>
    </submittedName>
</protein>
<keyword evidence="1" id="KW-0732">Signal</keyword>
<organism evidence="3 4">
    <name type="scientific">Microbulbifer elongatus</name>
    <dbReference type="NCBI Taxonomy" id="86173"/>
    <lineage>
        <taxon>Bacteria</taxon>
        <taxon>Pseudomonadati</taxon>
        <taxon>Pseudomonadota</taxon>
        <taxon>Gammaproteobacteria</taxon>
        <taxon>Cellvibrionales</taxon>
        <taxon>Microbulbiferaceae</taxon>
        <taxon>Microbulbifer</taxon>
    </lineage>
</organism>
<dbReference type="Gene3D" id="3.40.50.880">
    <property type="match status" value="1"/>
</dbReference>
<dbReference type="SUPFAM" id="SSF52317">
    <property type="entry name" value="Class I glutamine amidotransferase-like"/>
    <property type="match status" value="1"/>
</dbReference>
<dbReference type="EMBL" id="JACASI010000045">
    <property type="protein sequence ID" value="MCQ3831030.1"/>
    <property type="molecule type" value="Genomic_DNA"/>
</dbReference>
<name>A0ABT1P4K2_9GAMM</name>
<feature type="domain" description="ThuA-like" evidence="2">
    <location>
        <begin position="27"/>
        <end position="247"/>
    </location>
</feature>
<accession>A0ABT1P4K2</accession>
<keyword evidence="4" id="KW-1185">Reference proteome</keyword>
<sequence length="257" mass="28628">MKRSTVKWALTLLVLTATTPVLAAQFKALLFTKTAGWQHESIPAAVSAVTELSRLHDFEVVHTDDSEAFTPDNLKKFDVVVFLLTTGDVLNERQQDAFQAFIRSGKGYVGVHSAADTEYGWSWYRGLVGRNFLIHPPVQSAKVDVLEAGFPGAEYMPPRFLWTEEYYTYGPEHSDSLNYLLSVDETTYKAQAAWGDVKSEGMGEFHPVAWYQQYDGGRAFYTGLGHLSASYGNTMFLSHLYGGIYWAATGDGIDAPR</sequence>
<dbReference type="Pfam" id="PF06283">
    <property type="entry name" value="ThuA"/>
    <property type="match status" value="1"/>
</dbReference>
<gene>
    <name evidence="3" type="ORF">HXX02_16440</name>
</gene>
<comment type="caution">
    <text evidence="3">The sequence shown here is derived from an EMBL/GenBank/DDBJ whole genome shotgun (WGS) entry which is preliminary data.</text>
</comment>
<evidence type="ECO:0000256" key="1">
    <source>
        <dbReference type="SAM" id="SignalP"/>
    </source>
</evidence>
<dbReference type="PANTHER" id="PTHR40469">
    <property type="entry name" value="SECRETED GLYCOSYL HYDROLASE"/>
    <property type="match status" value="1"/>
</dbReference>
<dbReference type="RefSeq" id="WP_255875949.1">
    <property type="nucleotide sequence ID" value="NZ_JACASI010000045.1"/>
</dbReference>
<evidence type="ECO:0000259" key="2">
    <source>
        <dbReference type="Pfam" id="PF06283"/>
    </source>
</evidence>
<dbReference type="PANTHER" id="PTHR40469:SF2">
    <property type="entry name" value="GALACTOSE-BINDING DOMAIN-LIKE SUPERFAMILY PROTEIN"/>
    <property type="match status" value="1"/>
</dbReference>
<proteinExistence type="predicted"/>
<evidence type="ECO:0000313" key="4">
    <source>
        <dbReference type="Proteomes" id="UP001205566"/>
    </source>
</evidence>
<reference evidence="3" key="1">
    <citation type="thesis" date="2020" institute="Technische Universitat Dresden" country="Dresden, Germany">
        <title>The Agarolytic System of Microbulbifer elongatus PORT2, Isolated from Batu Karas, Pangandaran West Java Indonesia.</title>
        <authorList>
            <person name="Anggraeni S.R."/>
        </authorList>
    </citation>
    <scope>NUCLEOTIDE SEQUENCE</scope>
    <source>
        <strain evidence="3">PORT2</strain>
    </source>
</reference>
<feature type="signal peptide" evidence="1">
    <location>
        <begin position="1"/>
        <end position="23"/>
    </location>
</feature>